<keyword evidence="8" id="KW-0067">ATP-binding</keyword>
<keyword evidence="7 14" id="KW-0418">Kinase</keyword>
<evidence type="ECO:0000256" key="7">
    <source>
        <dbReference type="ARBA" id="ARBA00022777"/>
    </source>
</evidence>
<dbReference type="InterPro" id="IPR000719">
    <property type="entry name" value="Prot_kinase_dom"/>
</dbReference>
<dbReference type="Pfam" id="PF00069">
    <property type="entry name" value="Pkinase"/>
    <property type="match status" value="1"/>
</dbReference>
<dbReference type="GO" id="GO:0005737">
    <property type="term" value="C:cytoplasm"/>
    <property type="evidence" value="ECO:0007669"/>
    <property type="project" value="TreeGrafter"/>
</dbReference>
<evidence type="ECO:0000256" key="4">
    <source>
        <dbReference type="ARBA" id="ARBA00022527"/>
    </source>
</evidence>
<keyword evidence="15" id="KW-1185">Reference proteome</keyword>
<feature type="transmembrane region" description="Helical" evidence="12">
    <location>
        <begin position="12"/>
        <end position="31"/>
    </location>
</feature>
<dbReference type="SUPFAM" id="SSF56112">
    <property type="entry name" value="Protein kinase-like (PK-like)"/>
    <property type="match status" value="1"/>
</dbReference>
<gene>
    <name evidence="14" type="primary">Pim1_2</name>
    <name evidence="14" type="ORF">NEOCIN_R11070</name>
</gene>
<evidence type="ECO:0000256" key="8">
    <source>
        <dbReference type="ARBA" id="ARBA00022840"/>
    </source>
</evidence>
<comment type="caution">
    <text evidence="14">The sequence shown here is derived from an EMBL/GenBank/DDBJ whole genome shotgun (WGS) entry which is preliminary data.</text>
</comment>
<accession>A0A7K4R2A4</accession>
<keyword evidence="9" id="KW-0460">Magnesium</keyword>
<dbReference type="AlphaFoldDB" id="A0A7K4R2A4"/>
<keyword evidence="12" id="KW-0472">Membrane</keyword>
<evidence type="ECO:0000313" key="15">
    <source>
        <dbReference type="Proteomes" id="UP000556200"/>
    </source>
</evidence>
<dbReference type="EC" id="2.7.11.1" evidence="3"/>
<dbReference type="GO" id="GO:0005524">
    <property type="term" value="F:ATP binding"/>
    <property type="evidence" value="ECO:0007669"/>
    <property type="project" value="UniProtKB-KW"/>
</dbReference>
<comment type="catalytic activity">
    <reaction evidence="11">
        <text>L-seryl-[protein] + ATP = O-phospho-L-seryl-[protein] + ADP + H(+)</text>
        <dbReference type="Rhea" id="RHEA:17989"/>
        <dbReference type="Rhea" id="RHEA-COMP:9863"/>
        <dbReference type="Rhea" id="RHEA-COMP:11604"/>
        <dbReference type="ChEBI" id="CHEBI:15378"/>
        <dbReference type="ChEBI" id="CHEBI:29999"/>
        <dbReference type="ChEBI" id="CHEBI:30616"/>
        <dbReference type="ChEBI" id="CHEBI:83421"/>
        <dbReference type="ChEBI" id="CHEBI:456216"/>
        <dbReference type="EC" id="2.7.11.1"/>
    </reaction>
</comment>
<evidence type="ECO:0000256" key="12">
    <source>
        <dbReference type="SAM" id="Phobius"/>
    </source>
</evidence>
<keyword evidence="6" id="KW-0547">Nucleotide-binding</keyword>
<dbReference type="InterPro" id="IPR011009">
    <property type="entry name" value="Kinase-like_dom_sf"/>
</dbReference>
<organism evidence="14 15">
    <name type="scientific">Neopipo cinnamomea</name>
    <dbReference type="NCBI Taxonomy" id="456388"/>
    <lineage>
        <taxon>Eukaryota</taxon>
        <taxon>Metazoa</taxon>
        <taxon>Chordata</taxon>
        <taxon>Craniata</taxon>
        <taxon>Vertebrata</taxon>
        <taxon>Euteleostomi</taxon>
        <taxon>Archelosauria</taxon>
        <taxon>Archosauria</taxon>
        <taxon>Dinosauria</taxon>
        <taxon>Saurischia</taxon>
        <taxon>Theropoda</taxon>
        <taxon>Coelurosauria</taxon>
        <taxon>Aves</taxon>
        <taxon>Neognathae</taxon>
        <taxon>Neoaves</taxon>
        <taxon>Telluraves</taxon>
        <taxon>Australaves</taxon>
        <taxon>Passeriformes</taxon>
        <taxon>Tyrannidae</taxon>
        <taxon>Neopipo</taxon>
    </lineage>
</organism>
<evidence type="ECO:0000256" key="2">
    <source>
        <dbReference type="ARBA" id="ARBA00005505"/>
    </source>
</evidence>
<dbReference type="PANTHER" id="PTHR22984:SF29">
    <property type="entry name" value="SERINE_THREONINE-PROTEIN KINASE PIM-1"/>
    <property type="match status" value="1"/>
</dbReference>
<dbReference type="InterPro" id="IPR051138">
    <property type="entry name" value="PIM_Ser/Thr_kinase"/>
</dbReference>
<name>A0A7K4R2A4_9TYRA</name>
<evidence type="ECO:0000256" key="10">
    <source>
        <dbReference type="ARBA" id="ARBA00047899"/>
    </source>
</evidence>
<feature type="domain" description="Protein kinase" evidence="13">
    <location>
        <begin position="1"/>
        <end position="89"/>
    </location>
</feature>
<dbReference type="Proteomes" id="UP000556200">
    <property type="component" value="Unassembled WGS sequence"/>
</dbReference>
<comment type="cofactor">
    <cofactor evidence="1">
        <name>Mg(2+)</name>
        <dbReference type="ChEBI" id="CHEBI:18420"/>
    </cofactor>
</comment>
<keyword evidence="12" id="KW-1133">Transmembrane helix</keyword>
<feature type="non-terminal residue" evidence="14">
    <location>
        <position position="1"/>
    </location>
</feature>
<evidence type="ECO:0000256" key="5">
    <source>
        <dbReference type="ARBA" id="ARBA00022679"/>
    </source>
</evidence>
<keyword evidence="5" id="KW-0808">Transferase</keyword>
<comment type="catalytic activity">
    <reaction evidence="10">
        <text>L-threonyl-[protein] + ATP = O-phospho-L-threonyl-[protein] + ADP + H(+)</text>
        <dbReference type="Rhea" id="RHEA:46608"/>
        <dbReference type="Rhea" id="RHEA-COMP:11060"/>
        <dbReference type="Rhea" id="RHEA-COMP:11605"/>
        <dbReference type="ChEBI" id="CHEBI:15378"/>
        <dbReference type="ChEBI" id="CHEBI:30013"/>
        <dbReference type="ChEBI" id="CHEBI:30616"/>
        <dbReference type="ChEBI" id="CHEBI:61977"/>
        <dbReference type="ChEBI" id="CHEBI:456216"/>
        <dbReference type="EC" id="2.7.11.1"/>
    </reaction>
</comment>
<dbReference type="PROSITE" id="PS50011">
    <property type="entry name" value="PROTEIN_KINASE_DOM"/>
    <property type="match status" value="1"/>
</dbReference>
<dbReference type="GO" id="GO:0004674">
    <property type="term" value="F:protein serine/threonine kinase activity"/>
    <property type="evidence" value="ECO:0007669"/>
    <property type="project" value="UniProtKB-KW"/>
</dbReference>
<evidence type="ECO:0000256" key="9">
    <source>
        <dbReference type="ARBA" id="ARBA00022842"/>
    </source>
</evidence>
<evidence type="ECO:0000256" key="6">
    <source>
        <dbReference type="ARBA" id="ARBA00022741"/>
    </source>
</evidence>
<protein>
    <recommendedName>
        <fullName evidence="3">non-specific serine/threonine protein kinase</fullName>
        <ecNumber evidence="3">2.7.11.1</ecNumber>
    </recommendedName>
</protein>
<evidence type="ECO:0000313" key="14">
    <source>
        <dbReference type="EMBL" id="NWQ67012.1"/>
    </source>
</evidence>
<sequence>VGTAEYSPPEWILFHCYCGHSVAVWSLGILLHEMVCRDFLFSNDEDTVQGQLFFLPHMSWECQQLITWCLSMQPSDRPSLEDLFKHSWMQD</sequence>
<keyword evidence="4" id="KW-0723">Serine/threonine-protein kinase</keyword>
<evidence type="ECO:0000256" key="1">
    <source>
        <dbReference type="ARBA" id="ARBA00001946"/>
    </source>
</evidence>
<evidence type="ECO:0000259" key="13">
    <source>
        <dbReference type="PROSITE" id="PS50011"/>
    </source>
</evidence>
<evidence type="ECO:0000256" key="3">
    <source>
        <dbReference type="ARBA" id="ARBA00012513"/>
    </source>
</evidence>
<keyword evidence="12" id="KW-0812">Transmembrane</keyword>
<comment type="similarity">
    <text evidence="2">Belongs to the protein kinase superfamily. CAMK Ser/Thr protein kinase family. PIM subfamily.</text>
</comment>
<dbReference type="EMBL" id="VYZA01000468">
    <property type="protein sequence ID" value="NWQ67012.1"/>
    <property type="molecule type" value="Genomic_DNA"/>
</dbReference>
<reference evidence="14 15" key="1">
    <citation type="submission" date="2019-09" db="EMBL/GenBank/DDBJ databases">
        <title>Bird 10,000 Genomes (B10K) Project - Family phase.</title>
        <authorList>
            <person name="Zhang G."/>
        </authorList>
    </citation>
    <scope>NUCLEOTIDE SEQUENCE [LARGE SCALE GENOMIC DNA]</scope>
    <source>
        <strain evidence="14">B10K-DU-004-15</strain>
        <tissue evidence="14">Mixed tissue sample</tissue>
    </source>
</reference>
<dbReference type="PANTHER" id="PTHR22984">
    <property type="entry name" value="SERINE/THREONINE-PROTEIN KINASE PIM"/>
    <property type="match status" value="1"/>
</dbReference>
<feature type="non-terminal residue" evidence="14">
    <location>
        <position position="91"/>
    </location>
</feature>
<dbReference type="Gene3D" id="1.10.510.10">
    <property type="entry name" value="Transferase(Phosphotransferase) domain 1"/>
    <property type="match status" value="1"/>
</dbReference>
<evidence type="ECO:0000256" key="11">
    <source>
        <dbReference type="ARBA" id="ARBA00048679"/>
    </source>
</evidence>
<proteinExistence type="inferred from homology"/>